<proteinExistence type="inferred from homology"/>
<dbReference type="Pfam" id="PF00496">
    <property type="entry name" value="SBP_bac_5"/>
    <property type="match status" value="1"/>
</dbReference>
<feature type="chain" id="PRO_5012870970" evidence="4">
    <location>
        <begin position="22"/>
        <end position="591"/>
    </location>
</feature>
<dbReference type="FunFam" id="3.90.76.10:FF:000004">
    <property type="entry name" value="Peptide ABC transporter substrate-binding protein"/>
    <property type="match status" value="1"/>
</dbReference>
<dbReference type="GO" id="GO:0015833">
    <property type="term" value="P:peptide transport"/>
    <property type="evidence" value="ECO:0007669"/>
    <property type="project" value="TreeGrafter"/>
</dbReference>
<dbReference type="PANTHER" id="PTHR30290:SF9">
    <property type="entry name" value="OLIGOPEPTIDE-BINDING PROTEIN APPA"/>
    <property type="match status" value="1"/>
</dbReference>
<feature type="signal peptide" evidence="4">
    <location>
        <begin position="1"/>
        <end position="21"/>
    </location>
</feature>
<protein>
    <submittedName>
        <fullName evidence="6">Extracellular solute-binding protein</fullName>
    </submittedName>
</protein>
<dbReference type="GO" id="GO:0043190">
    <property type="term" value="C:ATP-binding cassette (ABC) transporter complex"/>
    <property type="evidence" value="ECO:0007669"/>
    <property type="project" value="InterPro"/>
</dbReference>
<evidence type="ECO:0000313" key="6">
    <source>
        <dbReference type="EMBL" id="BAY81319.1"/>
    </source>
</evidence>
<dbReference type="GO" id="GO:1904680">
    <property type="term" value="F:peptide transmembrane transporter activity"/>
    <property type="evidence" value="ECO:0007669"/>
    <property type="project" value="TreeGrafter"/>
</dbReference>
<keyword evidence="3 4" id="KW-0732">Signal</keyword>
<accession>A0A1Z4LJG1</accession>
<dbReference type="Gene3D" id="3.90.76.10">
    <property type="entry name" value="Dipeptide-binding Protein, Domain 1"/>
    <property type="match status" value="1"/>
</dbReference>
<evidence type="ECO:0000256" key="1">
    <source>
        <dbReference type="ARBA" id="ARBA00005695"/>
    </source>
</evidence>
<feature type="domain" description="Solute-binding protein family 5" evidence="5">
    <location>
        <begin position="76"/>
        <end position="489"/>
    </location>
</feature>
<dbReference type="CDD" id="cd08500">
    <property type="entry name" value="PBP2_NikA_DppA_OppA_like_4"/>
    <property type="match status" value="1"/>
</dbReference>
<evidence type="ECO:0000256" key="2">
    <source>
        <dbReference type="ARBA" id="ARBA00022448"/>
    </source>
</evidence>
<gene>
    <name evidence="6" type="ORF">NIES267_07950</name>
</gene>
<dbReference type="Proteomes" id="UP000218418">
    <property type="component" value="Chromosome"/>
</dbReference>
<dbReference type="InterPro" id="IPR000914">
    <property type="entry name" value="SBP_5_dom"/>
</dbReference>
<evidence type="ECO:0000259" key="5">
    <source>
        <dbReference type="Pfam" id="PF00496"/>
    </source>
</evidence>
<dbReference type="InterPro" id="IPR030678">
    <property type="entry name" value="Peptide/Ni-bd"/>
</dbReference>
<dbReference type="EMBL" id="AP018227">
    <property type="protein sequence ID" value="BAY81319.1"/>
    <property type="molecule type" value="Genomic_DNA"/>
</dbReference>
<organism evidence="6 7">
    <name type="scientific">Calothrix parasitica NIES-267</name>
    <dbReference type="NCBI Taxonomy" id="1973488"/>
    <lineage>
        <taxon>Bacteria</taxon>
        <taxon>Bacillati</taxon>
        <taxon>Cyanobacteriota</taxon>
        <taxon>Cyanophyceae</taxon>
        <taxon>Nostocales</taxon>
        <taxon>Calotrichaceae</taxon>
        <taxon>Calothrix</taxon>
    </lineage>
</organism>
<dbReference type="PANTHER" id="PTHR30290">
    <property type="entry name" value="PERIPLASMIC BINDING COMPONENT OF ABC TRANSPORTER"/>
    <property type="match status" value="1"/>
</dbReference>
<evidence type="ECO:0000256" key="3">
    <source>
        <dbReference type="ARBA" id="ARBA00022729"/>
    </source>
</evidence>
<dbReference type="GO" id="GO:0042597">
    <property type="term" value="C:periplasmic space"/>
    <property type="evidence" value="ECO:0007669"/>
    <property type="project" value="UniProtKB-ARBA"/>
</dbReference>
<dbReference type="Gene3D" id="3.10.105.10">
    <property type="entry name" value="Dipeptide-binding Protein, Domain 3"/>
    <property type="match status" value="1"/>
</dbReference>
<dbReference type="PROSITE" id="PS51257">
    <property type="entry name" value="PROKAR_LIPOPROTEIN"/>
    <property type="match status" value="1"/>
</dbReference>
<dbReference type="SUPFAM" id="SSF53850">
    <property type="entry name" value="Periplasmic binding protein-like II"/>
    <property type="match status" value="1"/>
</dbReference>
<dbReference type="AlphaFoldDB" id="A0A1Z4LJG1"/>
<dbReference type="PIRSF" id="PIRSF002741">
    <property type="entry name" value="MppA"/>
    <property type="match status" value="1"/>
</dbReference>
<reference evidence="6 7" key="1">
    <citation type="submission" date="2017-06" db="EMBL/GenBank/DDBJ databases">
        <title>Genome sequencing of cyanobaciteial culture collection at National Institute for Environmental Studies (NIES).</title>
        <authorList>
            <person name="Hirose Y."/>
            <person name="Shimura Y."/>
            <person name="Fujisawa T."/>
            <person name="Nakamura Y."/>
            <person name="Kawachi M."/>
        </authorList>
    </citation>
    <scope>NUCLEOTIDE SEQUENCE [LARGE SCALE GENOMIC DNA]</scope>
    <source>
        <strain evidence="6 7">NIES-267</strain>
    </source>
</reference>
<evidence type="ECO:0000313" key="7">
    <source>
        <dbReference type="Proteomes" id="UP000218418"/>
    </source>
</evidence>
<name>A0A1Z4LJG1_9CYAN</name>
<evidence type="ECO:0000256" key="4">
    <source>
        <dbReference type="SAM" id="SignalP"/>
    </source>
</evidence>
<sequence length="591" mass="67873">MSRSLRLAVVLVLSFCFTIFAACRPQLWDTEIKTSQLSLVTPSDPATFNYAMNTSPYSVFPFIYQGLVKENGITNKLEPALAESWTVSEDRLKITFMLRDKLKWSDGKPLTVDDVMFTYNDIYFNEKIPTIYRDFLRIGNKDIFPSIQKLDERRIEFTLPEPFTPFLRKSASLAILPAHALRNSVLSNDANGNPQFISTWGADTSPEKIIVNGAYQIESYTPSERVIFKRNPYYWRKDAQGQQMPYIKNIVWQIIPSTDNHLLRFRSGELDSLSVKPETFALLKREEKRGKFTIHNGGLKTGISFVTFNLNQASSSQGKPFVNPIKSRWFNNLAFRRAIAYAIDRKRMKTNIYRGIGELQHSPIAEQSPYYLSPEQGLKTYSYNPQQARKILTEAGFKYNSQQQLLDKDGNSVKFNILVKSEDQSRIALAVQVQEDLNNIGIQTDLQTLSFNTVLQKILAKRDWECYVGNFEAGVVEPNEVALFWTSNGSFHMFNKNSKSKKYTITGWKATEWEKEIDELFQEAAKEADESKRKQIYGEFQQIVAEQLPVFFLVNPISLQAVRNRVENIEYSAVGGLLWNIDELRLGREEG</sequence>
<dbReference type="OrthoDB" id="9796817at2"/>
<dbReference type="InterPro" id="IPR039424">
    <property type="entry name" value="SBP_5"/>
</dbReference>
<comment type="similarity">
    <text evidence="1">Belongs to the bacterial solute-binding protein 5 family.</text>
</comment>
<keyword evidence="2" id="KW-0813">Transport</keyword>
<dbReference type="Gene3D" id="3.40.190.10">
    <property type="entry name" value="Periplasmic binding protein-like II"/>
    <property type="match status" value="1"/>
</dbReference>
<keyword evidence="7" id="KW-1185">Reference proteome</keyword>